<proteinExistence type="predicted"/>
<dbReference type="GO" id="GO:0016853">
    <property type="term" value="F:isomerase activity"/>
    <property type="evidence" value="ECO:0007669"/>
    <property type="project" value="UniProtKB-KW"/>
</dbReference>
<protein>
    <submittedName>
        <fullName evidence="2">Sugar phosphate isomerase/epimerase</fullName>
    </submittedName>
</protein>
<evidence type="ECO:0000259" key="1">
    <source>
        <dbReference type="Pfam" id="PF01261"/>
    </source>
</evidence>
<dbReference type="Gene3D" id="3.20.20.150">
    <property type="entry name" value="Divalent-metal-dependent TIM barrel enzymes"/>
    <property type="match status" value="1"/>
</dbReference>
<accession>A0A9D5M578</accession>
<reference evidence="2" key="1">
    <citation type="submission" date="2020-10" db="EMBL/GenBank/DDBJ databases">
        <title>ChiBAC.</title>
        <authorList>
            <person name="Zenner C."/>
            <person name="Hitch T.C.A."/>
            <person name="Clavel T."/>
        </authorList>
    </citation>
    <scope>NUCLEOTIDE SEQUENCE</scope>
    <source>
        <strain evidence="2">DSM 107454</strain>
    </source>
</reference>
<evidence type="ECO:0000313" key="3">
    <source>
        <dbReference type="Proteomes" id="UP000806542"/>
    </source>
</evidence>
<keyword evidence="3" id="KW-1185">Reference proteome</keyword>
<dbReference type="SUPFAM" id="SSF51658">
    <property type="entry name" value="Xylose isomerase-like"/>
    <property type="match status" value="1"/>
</dbReference>
<dbReference type="RefSeq" id="WP_226392319.1">
    <property type="nucleotide sequence ID" value="NZ_JADCKB010000007.1"/>
</dbReference>
<dbReference type="InterPro" id="IPR036237">
    <property type="entry name" value="Xyl_isomerase-like_sf"/>
</dbReference>
<comment type="caution">
    <text evidence="2">The sequence shown here is derived from an EMBL/GenBank/DDBJ whole genome shotgun (WGS) entry which is preliminary data.</text>
</comment>
<dbReference type="PANTHER" id="PTHR12110">
    <property type="entry name" value="HYDROXYPYRUVATE ISOMERASE"/>
    <property type="match status" value="1"/>
</dbReference>
<dbReference type="PANTHER" id="PTHR12110:SF41">
    <property type="entry name" value="INOSOSE DEHYDRATASE"/>
    <property type="match status" value="1"/>
</dbReference>
<dbReference type="InterPro" id="IPR013022">
    <property type="entry name" value="Xyl_isomerase-like_TIM-brl"/>
</dbReference>
<name>A0A9D5M578_9FIRM</name>
<dbReference type="Pfam" id="PF01261">
    <property type="entry name" value="AP_endonuc_2"/>
    <property type="match status" value="1"/>
</dbReference>
<dbReference type="InterPro" id="IPR050312">
    <property type="entry name" value="IolE/XylAMocC-like"/>
</dbReference>
<dbReference type="EMBL" id="JADCKB010000007">
    <property type="protein sequence ID" value="MBE5039754.1"/>
    <property type="molecule type" value="Genomic_DNA"/>
</dbReference>
<feature type="domain" description="Xylose isomerase-like TIM barrel" evidence="1">
    <location>
        <begin position="26"/>
        <end position="220"/>
    </location>
</feature>
<dbReference type="AlphaFoldDB" id="A0A9D5M578"/>
<organism evidence="2 3">
    <name type="scientific">Ructibacterium gallinarum</name>
    <dbReference type="NCBI Taxonomy" id="2779355"/>
    <lineage>
        <taxon>Bacteria</taxon>
        <taxon>Bacillati</taxon>
        <taxon>Bacillota</taxon>
        <taxon>Clostridia</taxon>
        <taxon>Eubacteriales</taxon>
        <taxon>Oscillospiraceae</taxon>
        <taxon>Ructibacterium</taxon>
    </lineage>
</organism>
<gene>
    <name evidence="2" type="ORF">INF28_04665</name>
</gene>
<keyword evidence="2" id="KW-0413">Isomerase</keyword>
<evidence type="ECO:0000313" key="2">
    <source>
        <dbReference type="EMBL" id="MBE5039754.1"/>
    </source>
</evidence>
<dbReference type="Proteomes" id="UP000806542">
    <property type="component" value="Unassembled WGS sequence"/>
</dbReference>
<sequence length="252" mass="28129">MDKRIGAQLYTVREYTQTAEAMEETFQKLKDIGYQTIQLSAVGPVPAEQVKLLCEKYSLEPVCTHKGAKDYLENLEETIAYHKTIGCNVAGLGAMPGEYPRTAEGMRKFIKDFTPAAAALKEAGLSFAYHNHAFEFIKDNGKFLMDILLEESDFDLILDVYWLSFAGINPVDFILKAGPRAKIIHFKDLAVTQQNTVEMAEVMEGNLNWDKIIAACEEAGCLAAMVEQDICKGDPFDSLKISYNNLKTKGFC</sequence>